<dbReference type="InterPro" id="IPR010869">
    <property type="entry name" value="DUF1501"/>
</dbReference>
<evidence type="ECO:0000313" key="1">
    <source>
        <dbReference type="EMBL" id="QDS95711.1"/>
    </source>
</evidence>
<accession>A0A517MLF1</accession>
<dbReference type="EMBL" id="CP036262">
    <property type="protein sequence ID" value="QDS95711.1"/>
    <property type="molecule type" value="Genomic_DNA"/>
</dbReference>
<dbReference type="Pfam" id="PF07394">
    <property type="entry name" value="DUF1501"/>
    <property type="match status" value="1"/>
</dbReference>
<dbReference type="PANTHER" id="PTHR43737">
    <property type="entry name" value="BLL7424 PROTEIN"/>
    <property type="match status" value="1"/>
</dbReference>
<dbReference type="AlphaFoldDB" id="A0A517MLF1"/>
<dbReference type="SUPFAM" id="SSF53649">
    <property type="entry name" value="Alkaline phosphatase-like"/>
    <property type="match status" value="1"/>
</dbReference>
<dbReference type="PROSITE" id="PS51318">
    <property type="entry name" value="TAT"/>
    <property type="match status" value="1"/>
</dbReference>
<dbReference type="PANTHER" id="PTHR43737:SF1">
    <property type="entry name" value="DUF1501 DOMAIN-CONTAINING PROTEIN"/>
    <property type="match status" value="1"/>
</dbReference>
<evidence type="ECO:0000313" key="2">
    <source>
        <dbReference type="Proteomes" id="UP000320672"/>
    </source>
</evidence>
<dbReference type="InterPro" id="IPR006311">
    <property type="entry name" value="TAT_signal"/>
</dbReference>
<dbReference type="RefSeq" id="WP_145353958.1">
    <property type="nucleotide sequence ID" value="NZ_CP036262.1"/>
</dbReference>
<evidence type="ECO:0008006" key="3">
    <source>
        <dbReference type="Google" id="ProtNLM"/>
    </source>
</evidence>
<dbReference type="KEGG" id="rml:FF011L_45110"/>
<name>A0A517MLF1_9BACT</name>
<proteinExistence type="predicted"/>
<sequence>MTHSSHKTGSKLWSHRSASRRQAMQIGAVGLLGLGTNHLAGLREATAADGVAPSGKAKSCIFIFLSGGLAQHESFDMKPDAPENIRGEFRPISTQTPGLQICEHLPMLAERSRMWALCRSLTHPINEHSAAHHVMLTGHSDLPTGFSPNKPSREDRASIAALAGYATTPRNNLPPAVVLPERLVHSSGRIIPGQHAGNMGTQHDPWMIEASPFHNTSYGAFPEYHFDHQDRGKPDDRLFQAPQLTLPDGLGMKTVQGRLQLLETLKHQRRHLTDFQAVANFDRMRQGAVSLMTKSSVHEALNVTKADEKSLDRYGRNSFGWSLLMARRLVAAGVNLVQVNLGNDETWDTHGNAFPHLKNNLFPPTDRAVSALLDDLKSTGELDETLIVMAGEFGRTPQITLLEKHYKQAGRDHWGAAQSVLFAGGGIQGGNVIGKTDAHGAYPSERPVKPENFAATIYDALGIPATAAWRDAQDRPHHIYNGEPIAGLS</sequence>
<keyword evidence="2" id="KW-1185">Reference proteome</keyword>
<gene>
    <name evidence="1" type="ORF">FF011L_45110</name>
</gene>
<dbReference type="OrthoDB" id="127333at2"/>
<organism evidence="1 2">
    <name type="scientific">Roseimaritima multifibrata</name>
    <dbReference type="NCBI Taxonomy" id="1930274"/>
    <lineage>
        <taxon>Bacteria</taxon>
        <taxon>Pseudomonadati</taxon>
        <taxon>Planctomycetota</taxon>
        <taxon>Planctomycetia</taxon>
        <taxon>Pirellulales</taxon>
        <taxon>Pirellulaceae</taxon>
        <taxon>Roseimaritima</taxon>
    </lineage>
</organism>
<dbReference type="InterPro" id="IPR017850">
    <property type="entry name" value="Alkaline_phosphatase_core_sf"/>
</dbReference>
<reference evidence="1 2" key="1">
    <citation type="submission" date="2019-02" db="EMBL/GenBank/DDBJ databases">
        <title>Deep-cultivation of Planctomycetes and their phenomic and genomic characterization uncovers novel biology.</title>
        <authorList>
            <person name="Wiegand S."/>
            <person name="Jogler M."/>
            <person name="Boedeker C."/>
            <person name="Pinto D."/>
            <person name="Vollmers J."/>
            <person name="Rivas-Marin E."/>
            <person name="Kohn T."/>
            <person name="Peeters S.H."/>
            <person name="Heuer A."/>
            <person name="Rast P."/>
            <person name="Oberbeckmann S."/>
            <person name="Bunk B."/>
            <person name="Jeske O."/>
            <person name="Meyerdierks A."/>
            <person name="Storesund J.E."/>
            <person name="Kallscheuer N."/>
            <person name="Luecker S."/>
            <person name="Lage O.M."/>
            <person name="Pohl T."/>
            <person name="Merkel B.J."/>
            <person name="Hornburger P."/>
            <person name="Mueller R.-W."/>
            <person name="Bruemmer F."/>
            <person name="Labrenz M."/>
            <person name="Spormann A.M."/>
            <person name="Op den Camp H."/>
            <person name="Overmann J."/>
            <person name="Amann R."/>
            <person name="Jetten M.S.M."/>
            <person name="Mascher T."/>
            <person name="Medema M.H."/>
            <person name="Devos D.P."/>
            <person name="Kaster A.-K."/>
            <person name="Ovreas L."/>
            <person name="Rohde M."/>
            <person name="Galperin M.Y."/>
            <person name="Jogler C."/>
        </authorList>
    </citation>
    <scope>NUCLEOTIDE SEQUENCE [LARGE SCALE GENOMIC DNA]</scope>
    <source>
        <strain evidence="1 2">FF011L</strain>
    </source>
</reference>
<protein>
    <recommendedName>
        <fullName evidence="3">DUF1501 domain-containing protein</fullName>
    </recommendedName>
</protein>
<dbReference type="Proteomes" id="UP000320672">
    <property type="component" value="Chromosome"/>
</dbReference>